<dbReference type="PANTHER" id="PTHR43649">
    <property type="entry name" value="ARABINOSE-BINDING PROTEIN-RELATED"/>
    <property type="match status" value="1"/>
</dbReference>
<evidence type="ECO:0000256" key="2">
    <source>
        <dbReference type="SAM" id="SignalP"/>
    </source>
</evidence>
<evidence type="ECO:0000313" key="4">
    <source>
        <dbReference type="Proteomes" id="UP000460412"/>
    </source>
</evidence>
<keyword evidence="4" id="KW-1185">Reference proteome</keyword>
<dbReference type="RefSeq" id="WP_159750848.1">
    <property type="nucleotide sequence ID" value="NZ_CASZNZ010000084.1"/>
</dbReference>
<sequence>MKNRTKKILSLILAGTMTMGLGACGSKDKNETEKNNGSGGKELSFTAEEGKTLEDWGAAVKKNFDGAEITVAMASHPSTDAFKKMEKEFTDLTGIKVVWDIVEETNLKNKQLLDAQGAGSYDVFMVDAFWMSEYASKNVLVPISDYAENTEKTPEWFDYEDIMPAYRNGIAGAGGVNYGIPTAGETRFIAYRTDLFEKYDKEAPETMDEFLELAQFFNGKEDGLYGVSMRAQRGIHFASGWMSLMYNFGGGFLDQETIGSDDEVVTCTTDETKESLKYFVELLKCAPPDVGSYTHEEALGAFISGKTAMWLDATALAGQITDPEASTVSDKVAFVPTPTGPAGDGAALAGWNLGIPESSKNKDAAWAFISYMASREKVKEYVENGGVATRASAFDDSELQETNPSYEAQKAALESANGLVEKGLSWIPQHDSINQILDIAGGYGSSALTGDTTTDKACEDMQKDIEDLIK</sequence>
<feature type="chain" id="PRO_5039257179" evidence="2">
    <location>
        <begin position="23"/>
        <end position="470"/>
    </location>
</feature>
<dbReference type="PROSITE" id="PS51257">
    <property type="entry name" value="PROKAR_LIPOPROTEIN"/>
    <property type="match status" value="1"/>
</dbReference>
<dbReference type="InterPro" id="IPR006059">
    <property type="entry name" value="SBP"/>
</dbReference>
<dbReference type="SUPFAM" id="SSF53850">
    <property type="entry name" value="Periplasmic binding protein-like II"/>
    <property type="match status" value="1"/>
</dbReference>
<evidence type="ECO:0000256" key="1">
    <source>
        <dbReference type="SAM" id="MobiDB-lite"/>
    </source>
</evidence>
<gene>
    <name evidence="3" type="ORF">GN277_09490</name>
</gene>
<organism evidence="3 4">
    <name type="scientific">Sporofaciens musculi</name>
    <dbReference type="NCBI Taxonomy" id="2681861"/>
    <lineage>
        <taxon>Bacteria</taxon>
        <taxon>Bacillati</taxon>
        <taxon>Bacillota</taxon>
        <taxon>Clostridia</taxon>
        <taxon>Lachnospirales</taxon>
        <taxon>Lachnospiraceae</taxon>
        <taxon>Sporofaciens</taxon>
    </lineage>
</organism>
<evidence type="ECO:0000313" key="3">
    <source>
        <dbReference type="EMBL" id="MXP75609.1"/>
    </source>
</evidence>
<dbReference type="Pfam" id="PF01547">
    <property type="entry name" value="SBP_bac_1"/>
    <property type="match status" value="1"/>
</dbReference>
<dbReference type="CDD" id="cd13585">
    <property type="entry name" value="PBP2_TMBP_like"/>
    <property type="match status" value="1"/>
</dbReference>
<dbReference type="Gene3D" id="3.40.190.10">
    <property type="entry name" value="Periplasmic binding protein-like II"/>
    <property type="match status" value="2"/>
</dbReference>
<comment type="caution">
    <text evidence="3">The sequence shown here is derived from an EMBL/GenBank/DDBJ whole genome shotgun (WGS) entry which is preliminary data.</text>
</comment>
<proteinExistence type="predicted"/>
<dbReference type="Proteomes" id="UP000460412">
    <property type="component" value="Unassembled WGS sequence"/>
</dbReference>
<dbReference type="InterPro" id="IPR050490">
    <property type="entry name" value="Bact_solute-bd_prot1"/>
</dbReference>
<feature type="region of interest" description="Disordered" evidence="1">
    <location>
        <begin position="23"/>
        <end position="44"/>
    </location>
</feature>
<protein>
    <submittedName>
        <fullName evidence="3">Extracellular solute-binding protein</fullName>
    </submittedName>
</protein>
<feature type="signal peptide" evidence="2">
    <location>
        <begin position="1"/>
        <end position="22"/>
    </location>
</feature>
<dbReference type="AlphaFoldDB" id="A0A7X3SIR1"/>
<keyword evidence="2" id="KW-0732">Signal</keyword>
<reference evidence="3 4" key="1">
    <citation type="submission" date="2019-12" db="EMBL/GenBank/DDBJ databases">
        <title>Sporaefaciens musculi gen. nov., sp. nov., a novel bacterium isolated from the caecum of an obese mouse.</title>
        <authorList>
            <person name="Rasmussen T.S."/>
            <person name="Streidl T."/>
            <person name="Hitch T.C.A."/>
            <person name="Wortmann E."/>
            <person name="Deptula P."/>
            <person name="Hansen M."/>
            <person name="Nielsen D.S."/>
            <person name="Clavel T."/>
            <person name="Vogensen F.K."/>
        </authorList>
    </citation>
    <scope>NUCLEOTIDE SEQUENCE [LARGE SCALE GENOMIC DNA]</scope>
    <source>
        <strain evidence="3 4">WCA-9-b2</strain>
    </source>
</reference>
<name>A0A7X3SIR1_9FIRM</name>
<dbReference type="PANTHER" id="PTHR43649:SF12">
    <property type="entry name" value="DIACETYLCHITOBIOSE BINDING PROTEIN DASA"/>
    <property type="match status" value="1"/>
</dbReference>
<accession>A0A7X3SIR1</accession>
<dbReference type="EMBL" id="WUQX01000001">
    <property type="protein sequence ID" value="MXP75609.1"/>
    <property type="molecule type" value="Genomic_DNA"/>
</dbReference>